<dbReference type="RefSeq" id="WP_137331686.1">
    <property type="nucleotide sequence ID" value="NZ_CP040077.1"/>
</dbReference>
<dbReference type="PANTHER" id="PTHR11019">
    <property type="entry name" value="HTH-TYPE TRANSCRIPTIONAL REGULATOR NIMR"/>
    <property type="match status" value="1"/>
</dbReference>
<sequence>MSDRACQVADLQLGPSERRDLPRDASGRFLYVGRGGIWVASARRAYCLTRGSGIWLPPSAAYRVYAAYEAQWCELRVAPALSAGFVRPGRVEQCSSVLASLLSSGGRQALARSPQAAVALLFDELRAAGNGAWGLAIDMPSPRSRVAELCDAWILNPRRDMRLDEVASQAGVSIRTLHRIFVGELGTSAGRWRRHAQIGAGMCALALDFPVAEIAHGLGFTASAFSTFFKAQVGCAPREWLAQRRAPAQEDPA</sequence>
<evidence type="ECO:0000256" key="1">
    <source>
        <dbReference type="ARBA" id="ARBA00023015"/>
    </source>
</evidence>
<reference evidence="5 6" key="1">
    <citation type="submission" date="2019-05" db="EMBL/GenBank/DDBJ databases">
        <title>Burkholderia sp. DHOD12, isolated from subtropical forest soil.</title>
        <authorList>
            <person name="Gao Z.-H."/>
            <person name="Qiu L.-H."/>
        </authorList>
    </citation>
    <scope>NUCLEOTIDE SEQUENCE [LARGE SCALE GENOMIC DNA]</scope>
    <source>
        <strain evidence="5 6">DHOD12</strain>
    </source>
</reference>
<dbReference type="AlphaFoldDB" id="A0A4P8IMU8"/>
<dbReference type="GO" id="GO:0043565">
    <property type="term" value="F:sequence-specific DNA binding"/>
    <property type="evidence" value="ECO:0007669"/>
    <property type="project" value="InterPro"/>
</dbReference>
<dbReference type="Pfam" id="PF12833">
    <property type="entry name" value="HTH_18"/>
    <property type="match status" value="1"/>
</dbReference>
<evidence type="ECO:0000313" key="5">
    <source>
        <dbReference type="EMBL" id="QCP48855.1"/>
    </source>
</evidence>
<dbReference type="InterPro" id="IPR018060">
    <property type="entry name" value="HTH_AraC"/>
</dbReference>
<keyword evidence="2" id="KW-0238">DNA-binding</keyword>
<evidence type="ECO:0000256" key="3">
    <source>
        <dbReference type="ARBA" id="ARBA00023163"/>
    </source>
</evidence>
<dbReference type="Proteomes" id="UP000298656">
    <property type="component" value="Chromosome 1"/>
</dbReference>
<dbReference type="KEGG" id="tvl:FAZ95_06445"/>
<dbReference type="EMBL" id="CP040077">
    <property type="protein sequence ID" value="QCP48855.1"/>
    <property type="molecule type" value="Genomic_DNA"/>
</dbReference>
<name>A0A4P8IMU8_9BURK</name>
<dbReference type="SMART" id="SM00342">
    <property type="entry name" value="HTH_ARAC"/>
    <property type="match status" value="1"/>
</dbReference>
<keyword evidence="6" id="KW-1185">Reference proteome</keyword>
<dbReference type="PROSITE" id="PS00041">
    <property type="entry name" value="HTH_ARAC_FAMILY_1"/>
    <property type="match status" value="1"/>
</dbReference>
<dbReference type="Gene3D" id="1.10.10.60">
    <property type="entry name" value="Homeodomain-like"/>
    <property type="match status" value="2"/>
</dbReference>
<dbReference type="GO" id="GO:0003700">
    <property type="term" value="F:DNA-binding transcription factor activity"/>
    <property type="evidence" value="ECO:0007669"/>
    <property type="project" value="InterPro"/>
</dbReference>
<dbReference type="OrthoDB" id="9007281at2"/>
<feature type="domain" description="HTH araC/xylS-type" evidence="4">
    <location>
        <begin position="144"/>
        <end position="243"/>
    </location>
</feature>
<accession>A0A4P8IMU8</accession>
<keyword evidence="1" id="KW-0805">Transcription regulation</keyword>
<dbReference type="PANTHER" id="PTHR11019:SF159">
    <property type="entry name" value="TRANSCRIPTIONAL REGULATOR-RELATED"/>
    <property type="match status" value="1"/>
</dbReference>
<evidence type="ECO:0000259" key="4">
    <source>
        <dbReference type="PROSITE" id="PS01124"/>
    </source>
</evidence>
<gene>
    <name evidence="5" type="ORF">FAZ95_06445</name>
</gene>
<dbReference type="InterPro" id="IPR018062">
    <property type="entry name" value="HTH_AraC-typ_CS"/>
</dbReference>
<evidence type="ECO:0000313" key="6">
    <source>
        <dbReference type="Proteomes" id="UP000298656"/>
    </source>
</evidence>
<proteinExistence type="predicted"/>
<keyword evidence="3" id="KW-0804">Transcription</keyword>
<dbReference type="PROSITE" id="PS01124">
    <property type="entry name" value="HTH_ARAC_FAMILY_2"/>
    <property type="match status" value="1"/>
</dbReference>
<evidence type="ECO:0000256" key="2">
    <source>
        <dbReference type="ARBA" id="ARBA00023125"/>
    </source>
</evidence>
<organism evidence="5 6">
    <name type="scientific">Trinickia violacea</name>
    <dbReference type="NCBI Taxonomy" id="2571746"/>
    <lineage>
        <taxon>Bacteria</taxon>
        <taxon>Pseudomonadati</taxon>
        <taxon>Pseudomonadota</taxon>
        <taxon>Betaproteobacteria</taxon>
        <taxon>Burkholderiales</taxon>
        <taxon>Burkholderiaceae</taxon>
        <taxon>Trinickia</taxon>
    </lineage>
</organism>
<protein>
    <submittedName>
        <fullName evidence="5">Helix-turn-helix transcriptional regulator</fullName>
    </submittedName>
</protein>
<dbReference type="SUPFAM" id="SSF46689">
    <property type="entry name" value="Homeodomain-like"/>
    <property type="match status" value="2"/>
</dbReference>
<dbReference type="InterPro" id="IPR009057">
    <property type="entry name" value="Homeodomain-like_sf"/>
</dbReference>